<dbReference type="InterPro" id="IPR020835">
    <property type="entry name" value="Catalase_sf"/>
</dbReference>
<dbReference type="GO" id="GO:0020037">
    <property type="term" value="F:heme binding"/>
    <property type="evidence" value="ECO:0007669"/>
    <property type="project" value="InterPro"/>
</dbReference>
<dbReference type="GO" id="GO:0004096">
    <property type="term" value="F:catalase activity"/>
    <property type="evidence" value="ECO:0007669"/>
    <property type="project" value="UniProtKB-EC"/>
</dbReference>
<dbReference type="SUPFAM" id="SSF56634">
    <property type="entry name" value="Heme-dependent catalase-like"/>
    <property type="match status" value="1"/>
</dbReference>
<proteinExistence type="predicted"/>
<dbReference type="Proteomes" id="UP000664417">
    <property type="component" value="Unassembled WGS sequence"/>
</dbReference>
<dbReference type="AlphaFoldDB" id="A0A8J7QG14"/>
<dbReference type="InterPro" id="IPR036226">
    <property type="entry name" value="LipOase_C_sf"/>
</dbReference>
<evidence type="ECO:0000313" key="6">
    <source>
        <dbReference type="Proteomes" id="UP000664417"/>
    </source>
</evidence>
<keyword evidence="6" id="KW-1185">Reference proteome</keyword>
<sequence length="923" mass="103169">MSSARANDPRLNVDPLFGGLIYTIASAFRMLAQHKKGRATHTVGVTARGTFTVSGDNLPAHAVFTPGRTFPVVVRHASIKGFDDDAIRDGRGLSLRLFEGDADSEDLDLQPTVLDVLSSTGSRFFMNNAVDFGRWVAGDMETRAALVAEFPKILPIFHKIVKNPDSFTKVYYYSETTTRFIDHDGKRYHMRYRFRNADGSCDSGEIPIEEITLPKDYVDRPTSDTRPKDYLRAEFTEQVTNGGVSYLMEVQLKPESEDEIYNEIARDCTVDWTEAEAPFLEVGTISLNQMLSPAEDASIAFNVGNAPEALGLILARTPFETASINHLRSLVYDFSAAVRQGRPLPAGLANLNNAVTGMVFHLDQTPLRDTLIEIWRADPVTPRLMATTRTNQSGRFKHAVNFSDPMWSDRPPIFIKVIRNDTSDHPAAVHQQPAPPNYDFGFVAFPYWEYQVNSTLPQILRNDLIASPQPFVPAQLNALMMASAKLALIQADHAEDTPVPQVQQDYDSALGKNLTERLEEETPGGSRGDHFFAYAVLNGFNPAFFSRDGDGLLHVRYNFDDYEFDGKRTAPNVHLTMEARPDGLVPLSIEYRLRHKEAIQPEALSFAPAVLSKPGDDHWETAKAYFRIAEFIQGQALGHLGRGHLNVGQYAIAFYRNIQHSPIYTLLHPHLKGVTAINDKGNGIIFGKTGILAQQSPLVADSVIKYMEDDLGACNWKGWKPRASLGKFHRYGAVGELWWDLLDDYVADFFAENASAIAANWDEIYHFSQNLVARGVAYRATPLPDGESWYDDGEISDPGDNGKALSQVTNTAANPTEADWDNLKQLCVYVIFHATLWHCWRNDNQVNFGGEIDYARLALHYDGIDASRQLLVTHSLVSVRHGFVTRNEDGDIPARLIRMLEDEAEAFQAVNYSIDAFRSRINI</sequence>
<evidence type="ECO:0000256" key="2">
    <source>
        <dbReference type="ARBA" id="ARBA00022723"/>
    </source>
</evidence>
<dbReference type="Gene3D" id="2.40.180.10">
    <property type="entry name" value="Catalase core domain"/>
    <property type="match status" value="1"/>
</dbReference>
<dbReference type="InterPro" id="IPR011614">
    <property type="entry name" value="Catalase_core"/>
</dbReference>
<evidence type="ECO:0000259" key="4">
    <source>
        <dbReference type="PROSITE" id="PS51393"/>
    </source>
</evidence>
<dbReference type="PROSITE" id="PS51393">
    <property type="entry name" value="LIPOXYGENASE_3"/>
    <property type="match status" value="1"/>
</dbReference>
<dbReference type="PANTHER" id="PTHR11771">
    <property type="entry name" value="LIPOXYGENASE"/>
    <property type="match status" value="1"/>
</dbReference>
<dbReference type="EC" id="1.11.1.6" evidence="1"/>
<keyword evidence="2" id="KW-0479">Metal-binding</keyword>
<dbReference type="SMART" id="SM01060">
    <property type="entry name" value="Catalase"/>
    <property type="match status" value="1"/>
</dbReference>
<dbReference type="GO" id="GO:0016702">
    <property type="term" value="F:oxidoreductase activity, acting on single donors with incorporation of molecular oxygen, incorporation of two atoms of oxygen"/>
    <property type="evidence" value="ECO:0007669"/>
    <property type="project" value="InterPro"/>
</dbReference>
<evidence type="ECO:0000313" key="5">
    <source>
        <dbReference type="EMBL" id="MBO1319340.1"/>
    </source>
</evidence>
<dbReference type="InterPro" id="IPR013819">
    <property type="entry name" value="LipOase_C"/>
</dbReference>
<dbReference type="SUPFAM" id="SSF48484">
    <property type="entry name" value="Lipoxigenase"/>
    <property type="match status" value="1"/>
</dbReference>
<dbReference type="InterPro" id="IPR000907">
    <property type="entry name" value="LipOase"/>
</dbReference>
<gene>
    <name evidence="5" type="ORF">J3U88_12780</name>
</gene>
<dbReference type="PROSITE" id="PS51402">
    <property type="entry name" value="CATALASE_3"/>
    <property type="match status" value="1"/>
</dbReference>
<protein>
    <recommendedName>
        <fullName evidence="1">catalase</fullName>
        <ecNumber evidence="1">1.11.1.6</ecNumber>
    </recommendedName>
</protein>
<evidence type="ECO:0000256" key="1">
    <source>
        <dbReference type="ARBA" id="ARBA00012314"/>
    </source>
</evidence>
<reference evidence="5" key="1">
    <citation type="submission" date="2021-03" db="EMBL/GenBank/DDBJ databases">
        <authorList>
            <person name="Wang G."/>
        </authorList>
    </citation>
    <scope>NUCLEOTIDE SEQUENCE</scope>
    <source>
        <strain evidence="5">KCTC 12899</strain>
    </source>
</reference>
<name>A0A8J7QG14_9BACT</name>
<keyword evidence="3 5" id="KW-0560">Oxidoreductase</keyword>
<dbReference type="GO" id="GO:0034440">
    <property type="term" value="P:lipid oxidation"/>
    <property type="evidence" value="ECO:0007669"/>
    <property type="project" value="InterPro"/>
</dbReference>
<evidence type="ECO:0000256" key="3">
    <source>
        <dbReference type="ARBA" id="ARBA00023002"/>
    </source>
</evidence>
<accession>A0A8J7QG14</accession>
<dbReference type="EMBL" id="JAFREP010000010">
    <property type="protein sequence ID" value="MBO1319340.1"/>
    <property type="molecule type" value="Genomic_DNA"/>
</dbReference>
<keyword evidence="5" id="KW-0575">Peroxidase</keyword>
<dbReference type="RefSeq" id="WP_207859161.1">
    <property type="nucleotide sequence ID" value="NZ_JAFREP010000010.1"/>
</dbReference>
<comment type="caution">
    <text evidence="5">The sequence shown here is derived from an EMBL/GenBank/DDBJ whole genome shotgun (WGS) entry which is preliminary data.</text>
</comment>
<feature type="domain" description="Lipoxygenase" evidence="4">
    <location>
        <begin position="565"/>
        <end position="694"/>
    </location>
</feature>
<dbReference type="Gene3D" id="1.20.245.10">
    <property type="entry name" value="Lipoxygenase-1, Domain 5"/>
    <property type="match status" value="1"/>
</dbReference>
<organism evidence="5 6">
    <name type="scientific">Acanthopleuribacter pedis</name>
    <dbReference type="NCBI Taxonomy" id="442870"/>
    <lineage>
        <taxon>Bacteria</taxon>
        <taxon>Pseudomonadati</taxon>
        <taxon>Acidobacteriota</taxon>
        <taxon>Holophagae</taxon>
        <taxon>Acanthopleuribacterales</taxon>
        <taxon>Acanthopleuribacteraceae</taxon>
        <taxon>Acanthopleuribacter</taxon>
    </lineage>
</organism>
<dbReference type="GO" id="GO:0046872">
    <property type="term" value="F:metal ion binding"/>
    <property type="evidence" value="ECO:0007669"/>
    <property type="project" value="UniProtKB-KW"/>
</dbReference>
<dbReference type="Pfam" id="PF00305">
    <property type="entry name" value="Lipoxygenase"/>
    <property type="match status" value="1"/>
</dbReference>
<dbReference type="GO" id="GO:0006979">
    <property type="term" value="P:response to oxidative stress"/>
    <property type="evidence" value="ECO:0007669"/>
    <property type="project" value="InterPro"/>
</dbReference>
<dbReference type="InterPro" id="IPR018028">
    <property type="entry name" value="Catalase"/>
</dbReference>